<name>A0A8H7C515_AGABI</name>
<dbReference type="GO" id="GO:0003676">
    <property type="term" value="F:nucleic acid binding"/>
    <property type="evidence" value="ECO:0007669"/>
    <property type="project" value="InterPro"/>
</dbReference>
<comment type="caution">
    <text evidence="2">The sequence shown here is derived from an EMBL/GenBank/DDBJ whole genome shotgun (WGS) entry which is preliminary data.</text>
</comment>
<gene>
    <name evidence="2" type="ORF">Agabi119p4_9134</name>
</gene>
<dbReference type="CDD" id="cd01650">
    <property type="entry name" value="RT_nLTR_like"/>
    <property type="match status" value="1"/>
</dbReference>
<sequence>MADIGVYWQRPVNHGPTHTPHNEKLQGSVIDLIFSPMFGNEEFLPILSHGKQGRSDHVPLIMRVPIWEVDIRISRMTIDLDSKEELDFCNEVQTKLGEINLDWLDMREGVEDCAQAIARVFAEGWERHSAERIIMVHSKSWWNTECTEAKLLLAGERSPENISIFRRACSAAKRVFFDNRINDIAVETKRPWDLMSWVGPRKLPPSEAIVYNGQACTDMPSLWEALHSTYNSAADKAVDLSIIEEVLALKERDWAPFSHKEMTNILVLPDDDPSLVVRSLADACFEQGIWPDYFKSSSSVIIPKPGKATYSTPRAFRPIVLLNTLGKLIEKMISTRLQFDGVKYGLFHAHQFGGIRQHSTEDAGAFLTHLIRAGWAKGLKTSLIVFDVAQFFPSLNHEVLLGVLSRQGFPASVRNFFASYLVGCQTSYRWNVFESPNFLADVGVGQGSALSPVLSVLYFSLVMKVFYQRMSHSECDVLSYVDDGTIVCQSRTLDQNLPKLSEAYEEMFYILTAVGLDMEHSKSEIFHFTREHSNHNPSIVLPVGPFTEARPLRPQTYWRYLGIFFDRTLTFREHVRFYSTKAFSTVRAMRMLGNSLRGLSPMHKRLLYRSCVVPVATYGMNLWYHGFSKSKGHLESLRKMTGAFCTSPNGGVESLAGLIPIHLHIKKLAARADMRVVTLSPTHPIRTLVWGKGLLEETPLRHRFHVSHFKDKVCNKIKSSVCGIGHQISQFTERFHADSELARPGHHLMDVYGHCIKFYEASKDIEDNELVNRLNHLHFAVETVPNSVIVGVDGAVPKGNRTQAVAAAIVRKGGQPYYEEAVPFGKATSTDVELRAIVIGLEKAVSYSPSLITLFTDLLSMARLSVDPSHHPGQFDSHLVCVNLSQWLADDPRREVAFVHTRSHLKWGIHHEAHTLATRASFPFNLGIPPQVTFNFIRRKATEACKDEWQRLFSSDCVIARTSRRNLPMLGEVPGFLSLVIGPRSVRELSDVSSAMPPWGNSEPDLTLRAAATASTVVLVQARPGLIYFDNAICLSAPGASGCILTILVSFTSICQITRGCFPSIPSLGRHDACEGFFQRPSG</sequence>
<feature type="domain" description="Reverse transcriptase" evidence="1">
    <location>
        <begin position="283"/>
        <end position="565"/>
    </location>
</feature>
<evidence type="ECO:0000313" key="2">
    <source>
        <dbReference type="EMBL" id="KAF7762541.1"/>
    </source>
</evidence>
<dbReference type="SUPFAM" id="SSF56672">
    <property type="entry name" value="DNA/RNA polymerases"/>
    <property type="match status" value="1"/>
</dbReference>
<evidence type="ECO:0000259" key="1">
    <source>
        <dbReference type="PROSITE" id="PS50878"/>
    </source>
</evidence>
<dbReference type="Pfam" id="PF00078">
    <property type="entry name" value="RVT_1"/>
    <property type="match status" value="1"/>
</dbReference>
<dbReference type="AlphaFoldDB" id="A0A8H7C515"/>
<dbReference type="InterPro" id="IPR036397">
    <property type="entry name" value="RNaseH_sf"/>
</dbReference>
<dbReference type="PANTHER" id="PTHR33481:SF1">
    <property type="entry name" value="ENDONUCLEASE_EXONUCLEASE_PHOSPHATASE DOMAIN-CONTAINING PROTEIN-RELATED"/>
    <property type="match status" value="1"/>
</dbReference>
<reference evidence="2 3" key="1">
    <citation type="journal article" name="Sci. Rep.">
        <title>Telomere-to-telomere assembled and centromere annotated genomes of the two main subspecies of the button mushroom Agaricus bisporus reveal especially polymorphic chromosome ends.</title>
        <authorList>
            <person name="Sonnenberg A.S.M."/>
            <person name="Sedaghat-Telgerd N."/>
            <person name="Lavrijssen B."/>
            <person name="Ohm R.A."/>
            <person name="Hendrickx P.M."/>
            <person name="Scholtmeijer K."/>
            <person name="Baars J.J.P."/>
            <person name="van Peer A."/>
        </authorList>
    </citation>
    <scope>NUCLEOTIDE SEQUENCE [LARGE SCALE GENOMIC DNA]</scope>
    <source>
        <strain evidence="2 3">H119_p4</strain>
    </source>
</reference>
<dbReference type="EMBL" id="JABXXO010000012">
    <property type="protein sequence ID" value="KAF7762541.1"/>
    <property type="molecule type" value="Genomic_DNA"/>
</dbReference>
<dbReference type="Gene3D" id="3.30.420.10">
    <property type="entry name" value="Ribonuclease H-like superfamily/Ribonuclease H"/>
    <property type="match status" value="1"/>
</dbReference>
<dbReference type="InterPro" id="IPR043502">
    <property type="entry name" value="DNA/RNA_pol_sf"/>
</dbReference>
<evidence type="ECO:0000313" key="3">
    <source>
        <dbReference type="Proteomes" id="UP000629468"/>
    </source>
</evidence>
<protein>
    <recommendedName>
        <fullName evidence="1">Reverse transcriptase domain-containing protein</fullName>
    </recommendedName>
</protein>
<dbReference type="PROSITE" id="PS50878">
    <property type="entry name" value="RT_POL"/>
    <property type="match status" value="1"/>
</dbReference>
<dbReference type="InterPro" id="IPR000477">
    <property type="entry name" value="RT_dom"/>
</dbReference>
<dbReference type="PANTHER" id="PTHR33481">
    <property type="entry name" value="REVERSE TRANSCRIPTASE"/>
    <property type="match status" value="1"/>
</dbReference>
<organism evidence="2 3">
    <name type="scientific">Agaricus bisporus var. burnettii</name>
    <dbReference type="NCBI Taxonomy" id="192524"/>
    <lineage>
        <taxon>Eukaryota</taxon>
        <taxon>Fungi</taxon>
        <taxon>Dikarya</taxon>
        <taxon>Basidiomycota</taxon>
        <taxon>Agaricomycotina</taxon>
        <taxon>Agaricomycetes</taxon>
        <taxon>Agaricomycetidae</taxon>
        <taxon>Agaricales</taxon>
        <taxon>Agaricineae</taxon>
        <taxon>Agaricaceae</taxon>
        <taxon>Agaricus</taxon>
    </lineage>
</organism>
<dbReference type="InterPro" id="IPR012337">
    <property type="entry name" value="RNaseH-like_sf"/>
</dbReference>
<accession>A0A8H7C515</accession>
<proteinExistence type="predicted"/>
<dbReference type="Proteomes" id="UP000629468">
    <property type="component" value="Unassembled WGS sequence"/>
</dbReference>
<dbReference type="SUPFAM" id="SSF53098">
    <property type="entry name" value="Ribonuclease H-like"/>
    <property type="match status" value="1"/>
</dbReference>